<dbReference type="SMART" id="SM00369">
    <property type="entry name" value="LRR_TYP"/>
    <property type="match status" value="9"/>
</dbReference>
<evidence type="ECO:0000256" key="5">
    <source>
        <dbReference type="ARBA" id="ARBA00022679"/>
    </source>
</evidence>
<protein>
    <recommendedName>
        <fullName evidence="16">Protein kinase domain-containing protein</fullName>
    </recommendedName>
</protein>
<evidence type="ECO:0000256" key="3">
    <source>
        <dbReference type="ARBA" id="ARBA00022475"/>
    </source>
</evidence>
<dbReference type="InterPro" id="IPR013210">
    <property type="entry name" value="LRR_N_plant-typ"/>
</dbReference>
<evidence type="ECO:0000259" key="16">
    <source>
        <dbReference type="PROSITE" id="PS50011"/>
    </source>
</evidence>
<comment type="subcellular location">
    <subcellularLocation>
        <location evidence="1">Cell membrane</location>
    </subcellularLocation>
    <subcellularLocation>
        <location evidence="2">Membrane</location>
        <topology evidence="2">Single-pass type I membrane protein</topology>
    </subcellularLocation>
</comment>
<evidence type="ECO:0000256" key="2">
    <source>
        <dbReference type="ARBA" id="ARBA00004479"/>
    </source>
</evidence>
<dbReference type="Pfam" id="PF13855">
    <property type="entry name" value="LRR_8"/>
    <property type="match status" value="1"/>
</dbReference>
<dbReference type="Gene3D" id="1.10.510.10">
    <property type="entry name" value="Transferase(Phosphotransferase) domain 1"/>
    <property type="match status" value="1"/>
</dbReference>
<evidence type="ECO:0000256" key="4">
    <source>
        <dbReference type="ARBA" id="ARBA00022614"/>
    </source>
</evidence>
<evidence type="ECO:0000256" key="14">
    <source>
        <dbReference type="ARBA" id="ARBA00023180"/>
    </source>
</evidence>
<keyword evidence="7" id="KW-0732">Signal</keyword>
<dbReference type="GO" id="GO:0005886">
    <property type="term" value="C:plasma membrane"/>
    <property type="evidence" value="ECO:0007669"/>
    <property type="project" value="UniProtKB-SubCell"/>
</dbReference>
<evidence type="ECO:0000256" key="12">
    <source>
        <dbReference type="ARBA" id="ARBA00023136"/>
    </source>
</evidence>
<dbReference type="Gene3D" id="3.30.200.20">
    <property type="entry name" value="Phosphorylase Kinase, domain 1"/>
    <property type="match status" value="1"/>
</dbReference>
<accession>A0A803L047</accession>
<dbReference type="FunFam" id="3.80.10.10:FF:000512">
    <property type="entry name" value="Leucine-rich repeat receptor-like serine/threonine-protein kinase BAM3"/>
    <property type="match status" value="1"/>
</dbReference>
<dbReference type="Pfam" id="PF00069">
    <property type="entry name" value="Pkinase"/>
    <property type="match status" value="1"/>
</dbReference>
<keyword evidence="18" id="KW-1185">Reference proteome</keyword>
<evidence type="ECO:0000256" key="1">
    <source>
        <dbReference type="ARBA" id="ARBA00004236"/>
    </source>
</evidence>
<dbReference type="Gramene" id="AUR62004657-RA">
    <property type="protein sequence ID" value="AUR62004657-RA:cds"/>
    <property type="gene ID" value="AUR62004657"/>
</dbReference>
<dbReference type="GO" id="GO:0005524">
    <property type="term" value="F:ATP binding"/>
    <property type="evidence" value="ECO:0007669"/>
    <property type="project" value="UniProtKB-KW"/>
</dbReference>
<keyword evidence="12 15" id="KW-0472">Membrane</keyword>
<keyword evidence="3" id="KW-1003">Cell membrane</keyword>
<evidence type="ECO:0000256" key="8">
    <source>
        <dbReference type="ARBA" id="ARBA00022737"/>
    </source>
</evidence>
<keyword evidence="11 15" id="KW-1133">Transmembrane helix</keyword>
<feature type="transmembrane region" description="Helical" evidence="15">
    <location>
        <begin position="566"/>
        <end position="596"/>
    </location>
</feature>
<evidence type="ECO:0000256" key="9">
    <source>
        <dbReference type="ARBA" id="ARBA00022741"/>
    </source>
</evidence>
<keyword evidence="13" id="KW-0675">Receptor</keyword>
<name>A0A803L047_CHEQI</name>
<evidence type="ECO:0000256" key="7">
    <source>
        <dbReference type="ARBA" id="ARBA00022729"/>
    </source>
</evidence>
<evidence type="ECO:0000313" key="17">
    <source>
        <dbReference type="EnsemblPlants" id="AUR62004657-RA:cds"/>
    </source>
</evidence>
<keyword evidence="14" id="KW-0325">Glycoprotein</keyword>
<keyword evidence="8" id="KW-0677">Repeat</keyword>
<dbReference type="PANTHER" id="PTHR48006">
    <property type="entry name" value="LEUCINE-RICH REPEAT-CONTAINING PROTEIN DDB_G0281931-RELATED"/>
    <property type="match status" value="1"/>
</dbReference>
<dbReference type="GO" id="GO:0004672">
    <property type="term" value="F:protein kinase activity"/>
    <property type="evidence" value="ECO:0007669"/>
    <property type="project" value="InterPro"/>
</dbReference>
<dbReference type="InterPro" id="IPR051824">
    <property type="entry name" value="LRR_Rcpt-Like_S/T_Kinase"/>
</dbReference>
<keyword evidence="5" id="KW-0808">Transferase</keyword>
<organism evidence="17 18">
    <name type="scientific">Chenopodium quinoa</name>
    <name type="common">Quinoa</name>
    <dbReference type="NCBI Taxonomy" id="63459"/>
    <lineage>
        <taxon>Eukaryota</taxon>
        <taxon>Viridiplantae</taxon>
        <taxon>Streptophyta</taxon>
        <taxon>Embryophyta</taxon>
        <taxon>Tracheophyta</taxon>
        <taxon>Spermatophyta</taxon>
        <taxon>Magnoliopsida</taxon>
        <taxon>eudicotyledons</taxon>
        <taxon>Gunneridae</taxon>
        <taxon>Pentapetalae</taxon>
        <taxon>Caryophyllales</taxon>
        <taxon>Chenopodiaceae</taxon>
        <taxon>Chenopodioideae</taxon>
        <taxon>Atripliceae</taxon>
        <taxon>Chenopodium</taxon>
    </lineage>
</organism>
<evidence type="ECO:0000313" key="18">
    <source>
        <dbReference type="Proteomes" id="UP000596660"/>
    </source>
</evidence>
<evidence type="ECO:0000256" key="11">
    <source>
        <dbReference type="ARBA" id="ARBA00022989"/>
    </source>
</evidence>
<feature type="domain" description="Protein kinase" evidence="16">
    <location>
        <begin position="641"/>
        <end position="917"/>
    </location>
</feature>
<evidence type="ECO:0000256" key="13">
    <source>
        <dbReference type="ARBA" id="ARBA00023170"/>
    </source>
</evidence>
<dbReference type="InterPro" id="IPR003591">
    <property type="entry name" value="Leu-rich_rpt_typical-subtyp"/>
</dbReference>
<proteinExistence type="predicted"/>
<dbReference type="PROSITE" id="PS50011">
    <property type="entry name" value="PROTEIN_KINASE_DOM"/>
    <property type="match status" value="1"/>
</dbReference>
<dbReference type="AlphaFoldDB" id="A0A803L047"/>
<dbReference type="Gene3D" id="3.80.10.10">
    <property type="entry name" value="Ribonuclease Inhibitor"/>
    <property type="match status" value="3"/>
</dbReference>
<dbReference type="InterPro" id="IPR011009">
    <property type="entry name" value="Kinase-like_dom_sf"/>
</dbReference>
<dbReference type="InterPro" id="IPR001611">
    <property type="entry name" value="Leu-rich_rpt"/>
</dbReference>
<dbReference type="EnsemblPlants" id="AUR62004657-RA">
    <property type="protein sequence ID" value="AUR62004657-RA:cds"/>
    <property type="gene ID" value="AUR62004657"/>
</dbReference>
<keyword evidence="6 15" id="KW-0812">Transmembrane</keyword>
<keyword evidence="9" id="KW-0547">Nucleotide-binding</keyword>
<dbReference type="Proteomes" id="UP000596660">
    <property type="component" value="Unplaced"/>
</dbReference>
<dbReference type="Pfam" id="PF00560">
    <property type="entry name" value="LRR_1"/>
    <property type="match status" value="7"/>
</dbReference>
<keyword evidence="10" id="KW-0067">ATP-binding</keyword>
<dbReference type="PROSITE" id="PS51450">
    <property type="entry name" value="LRR"/>
    <property type="match status" value="2"/>
</dbReference>
<dbReference type="FunFam" id="3.80.10.10:FF:000095">
    <property type="entry name" value="LRR receptor-like serine/threonine-protein kinase GSO1"/>
    <property type="match status" value="1"/>
</dbReference>
<sequence length="917" mass="100054">MINLSKQIHSQVSSFSWDTSKDPCTWTGVVCNNLNSSVIKLSLSSLKLTNSNFLPIVCQISSLEVLDVSKNLLNSIPVEFLSSCGDISTLKSVNFSWNRVSGPLPSFENGFTNLEALDLSQNLLNGSIGTQLNALVSLKILNFSSNNFTGSIPTNFGEVKGLEQLQLSANKFQGTIPEQLADYRNLTVLDLSLNQLNGRIPSKIQELPKLEVLVLSGNKLSGEVPDIFSNNTRLQRFAANRNGFHGSIPSGITRFLKNLDLSYNNLSGSIPNDLLSQTNLQTVDLSYNRLIGTIPGNVSSSLVRLRLGGNLLHGTILPINFSDLQSLVYLELENNILNGTIPVDLCSCQKLSLLNLAENKLSGELPTELGYLKQLQVLSLQLNNFVGNIPGEITQLSKLTSLNISWNSLSGPIPPSISNLGKLGYLHLQENNFSGSIPDNIGNLNSLIELQLGKNHLSGKIPPMPQNLQYSLNLSHNLFRGRIPKASLDLMTSLEILDLSNNRFSGEIPNFLVFMQSLTWLLLDNNNLSGVIPKFRSTVIVDTKGNLGLTYPPPDRPKTNHRKMSIAVKIAVVVSAALFGGMIAILGVILSMRLLYKVHDIDVQSRQPDLPVPLAIESHILTTNSTHKSNIDFTKAMEAVSNPLNLVLKTKFSTYYKAVMPSGVSYFVKKLNCTDRIFQPSNQGSFGQELEALGKLNSSNIMTPLAYTLAADSAFLIYEMSFKGTLFDSLHRSSGTLLDWVSRCSIAVGVAQGLASLHGCSTGPVLLFDLSSKTVLLKSSKEPQIGDIELCKVIDPSKSASSLSAVAGSVGYIPPEYAYTMRVTLAGNVYSFGVILLELLTGKQAVSEGTELAKWVLRNSTQPQKWDRILDFRVSRTSPSVRSQMLAVLKIALACINASSEARPKMKSVLRMLLNAR</sequence>
<evidence type="ECO:0000256" key="6">
    <source>
        <dbReference type="ARBA" id="ARBA00022692"/>
    </source>
</evidence>
<dbReference type="PRINTS" id="PR00019">
    <property type="entry name" value="LEURICHRPT"/>
</dbReference>
<dbReference type="FunFam" id="3.80.10.10:FF:000299">
    <property type="entry name" value="Piriformospora indica-insensitive protein 2"/>
    <property type="match status" value="1"/>
</dbReference>
<dbReference type="FunFam" id="3.30.200.20:FF:000454">
    <property type="entry name" value="Leucine-rich repeat receptor-like tyrosine-protein kinase PXC3"/>
    <property type="match status" value="1"/>
</dbReference>
<reference evidence="17" key="1">
    <citation type="journal article" date="2017" name="Nature">
        <title>The genome of Chenopodium quinoa.</title>
        <authorList>
            <person name="Jarvis D.E."/>
            <person name="Ho Y.S."/>
            <person name="Lightfoot D.J."/>
            <person name="Schmoeckel S.M."/>
            <person name="Li B."/>
            <person name="Borm T.J.A."/>
            <person name="Ohyanagi H."/>
            <person name="Mineta K."/>
            <person name="Michell C.T."/>
            <person name="Saber N."/>
            <person name="Kharbatia N.M."/>
            <person name="Rupper R.R."/>
            <person name="Sharp A.R."/>
            <person name="Dally N."/>
            <person name="Boughton B.A."/>
            <person name="Woo Y.H."/>
            <person name="Gao G."/>
            <person name="Schijlen E.G.W.M."/>
            <person name="Guo X."/>
            <person name="Momin A.A."/>
            <person name="Negrao S."/>
            <person name="Al-Babili S."/>
            <person name="Gehring C."/>
            <person name="Roessner U."/>
            <person name="Jung C."/>
            <person name="Murphy K."/>
            <person name="Arold S.T."/>
            <person name="Gojobori T."/>
            <person name="van der Linden C.G."/>
            <person name="van Loo E.N."/>
            <person name="Jellen E.N."/>
            <person name="Maughan P.J."/>
            <person name="Tester M."/>
        </authorList>
    </citation>
    <scope>NUCLEOTIDE SEQUENCE [LARGE SCALE GENOMIC DNA]</scope>
    <source>
        <strain evidence="17">cv. PI 614886</strain>
    </source>
</reference>
<dbReference type="SUPFAM" id="SSF52058">
    <property type="entry name" value="L domain-like"/>
    <property type="match status" value="2"/>
</dbReference>
<dbReference type="InterPro" id="IPR000719">
    <property type="entry name" value="Prot_kinase_dom"/>
</dbReference>
<dbReference type="FunFam" id="1.10.510.10:FF:000388">
    <property type="entry name" value="Leucine-rich repeat receptor-like tyrosine-protein kinase PXC3"/>
    <property type="match status" value="1"/>
</dbReference>
<dbReference type="InterPro" id="IPR032675">
    <property type="entry name" value="LRR_dom_sf"/>
</dbReference>
<dbReference type="OMA" id="NPCRWDG"/>
<dbReference type="Pfam" id="PF08263">
    <property type="entry name" value="LRRNT_2"/>
    <property type="match status" value="1"/>
</dbReference>
<reference evidence="17" key="2">
    <citation type="submission" date="2021-03" db="UniProtKB">
        <authorList>
            <consortium name="EnsemblPlants"/>
        </authorList>
    </citation>
    <scope>IDENTIFICATION</scope>
</reference>
<keyword evidence="4" id="KW-0433">Leucine-rich repeat</keyword>
<evidence type="ECO:0000256" key="10">
    <source>
        <dbReference type="ARBA" id="ARBA00022840"/>
    </source>
</evidence>
<evidence type="ECO:0000256" key="15">
    <source>
        <dbReference type="SAM" id="Phobius"/>
    </source>
</evidence>
<dbReference type="PANTHER" id="PTHR48006:SF92">
    <property type="entry name" value="LRR RECEPTOR-LIKE SERINE_THREONINE-PROTEIN KINASE GSO1"/>
    <property type="match status" value="1"/>
</dbReference>
<dbReference type="SUPFAM" id="SSF56112">
    <property type="entry name" value="Protein kinase-like (PK-like)"/>
    <property type="match status" value="1"/>
</dbReference>